<keyword evidence="3 6" id="KW-0285">Flavoprotein</keyword>
<dbReference type="InterPro" id="IPR002081">
    <property type="entry name" value="Cryptochrome/DNA_photolyase_1"/>
</dbReference>
<dbReference type="PRINTS" id="PR00147">
    <property type="entry name" value="DNAPHOTLYASE"/>
</dbReference>
<evidence type="ECO:0000256" key="3">
    <source>
        <dbReference type="ARBA" id="ARBA00022630"/>
    </source>
</evidence>
<dbReference type="InterPro" id="IPR036134">
    <property type="entry name" value="Crypto/Photolyase_FAD-like_sf"/>
</dbReference>
<evidence type="ECO:0000256" key="5">
    <source>
        <dbReference type="ARBA" id="ARBA00022991"/>
    </source>
</evidence>
<evidence type="ECO:0000259" key="7">
    <source>
        <dbReference type="PROSITE" id="PS51645"/>
    </source>
</evidence>
<comment type="caution">
    <text evidence="8">The sequence shown here is derived from an EMBL/GenBank/DDBJ whole genome shotgun (WGS) entry which is preliminary data.</text>
</comment>
<evidence type="ECO:0000256" key="4">
    <source>
        <dbReference type="ARBA" id="ARBA00022827"/>
    </source>
</evidence>
<dbReference type="Gene3D" id="3.40.50.620">
    <property type="entry name" value="HUPs"/>
    <property type="match status" value="1"/>
</dbReference>
<dbReference type="InterPro" id="IPR036155">
    <property type="entry name" value="Crypto/Photolyase_N_sf"/>
</dbReference>
<accession>A0ABR7A9X8</accession>
<dbReference type="RefSeq" id="WP_186905229.1">
    <property type="nucleotide sequence ID" value="NZ_JACOGD010000015.1"/>
</dbReference>
<dbReference type="InterPro" id="IPR014729">
    <property type="entry name" value="Rossmann-like_a/b/a_fold"/>
</dbReference>
<dbReference type="SUPFAM" id="SSF48173">
    <property type="entry name" value="Cryptochrome/photolyase FAD-binding domain"/>
    <property type="match status" value="1"/>
</dbReference>
<protein>
    <recommendedName>
        <fullName evidence="2 6">Cryptochrome DASH</fullName>
    </recommendedName>
</protein>
<dbReference type="PROSITE" id="PS51645">
    <property type="entry name" value="PHR_CRY_ALPHA_BETA"/>
    <property type="match status" value="1"/>
</dbReference>
<dbReference type="EMBL" id="JACOGD010000015">
    <property type="protein sequence ID" value="MBC3933674.1"/>
    <property type="molecule type" value="Genomic_DNA"/>
</dbReference>
<evidence type="ECO:0000256" key="1">
    <source>
        <dbReference type="ARBA" id="ARBA00005862"/>
    </source>
</evidence>
<dbReference type="InterPro" id="IPR006050">
    <property type="entry name" value="DNA_photolyase_N"/>
</dbReference>
<dbReference type="Pfam" id="PF00875">
    <property type="entry name" value="DNA_photolyase"/>
    <property type="match status" value="1"/>
</dbReference>
<dbReference type="PANTHER" id="PTHR11455">
    <property type="entry name" value="CRYPTOCHROME"/>
    <property type="match status" value="1"/>
</dbReference>
<evidence type="ECO:0000256" key="6">
    <source>
        <dbReference type="RuleBase" id="RU367151"/>
    </source>
</evidence>
<feature type="domain" description="Photolyase/cryptochrome alpha/beta" evidence="7">
    <location>
        <begin position="2"/>
        <end position="132"/>
    </location>
</feature>
<gene>
    <name evidence="8" type="ORF">H8K43_18515</name>
</gene>
<dbReference type="Gene3D" id="1.25.40.80">
    <property type="match status" value="1"/>
</dbReference>
<keyword evidence="4 6" id="KW-0274">FAD</keyword>
<evidence type="ECO:0000256" key="2">
    <source>
        <dbReference type="ARBA" id="ARBA00017881"/>
    </source>
</evidence>
<dbReference type="NCBIfam" id="TIGR02765">
    <property type="entry name" value="crypto_DASH"/>
    <property type="match status" value="1"/>
</dbReference>
<dbReference type="PANTHER" id="PTHR11455:SF22">
    <property type="entry name" value="CRYPTOCHROME DASH"/>
    <property type="match status" value="1"/>
</dbReference>
<evidence type="ECO:0000313" key="8">
    <source>
        <dbReference type="EMBL" id="MBC3933674.1"/>
    </source>
</evidence>
<organism evidence="8 9">
    <name type="scientific">Undibacterium curvum</name>
    <dbReference type="NCBI Taxonomy" id="2762294"/>
    <lineage>
        <taxon>Bacteria</taxon>
        <taxon>Pseudomonadati</taxon>
        <taxon>Pseudomonadota</taxon>
        <taxon>Betaproteobacteria</taxon>
        <taxon>Burkholderiales</taxon>
        <taxon>Oxalobacteraceae</taxon>
        <taxon>Undibacterium</taxon>
    </lineage>
</organism>
<name>A0ABR7A9X8_9BURK</name>
<reference evidence="8 9" key="1">
    <citation type="submission" date="2020-08" db="EMBL/GenBank/DDBJ databases">
        <title>Novel species isolated from subtropical streams in China.</title>
        <authorList>
            <person name="Lu H."/>
        </authorList>
    </citation>
    <scope>NUCLEOTIDE SEQUENCE [LARGE SCALE GENOMIC DNA]</scope>
    <source>
        <strain evidence="8 9">CY22W</strain>
    </source>
</reference>
<sequence length="442" mass="49695">MSTVLFLFRQDLRLHDQLALHTVLGLGCDYLLPVFCHRDPLEISPWGFVRTGKHRQAWLDSALAGLREQLAQRNCPLLECNGPPAAVLPELARAVGASVLVCEEIAAPEEQAEVDALRQSGLHVHTVWQSSMLAPDSLPWESGCMPDVFTQFRQLIEKQGLFAAAALSAPLTLPSWPEQAAGIPEHLLYQAPSLSSGQVQRSDLSEKPSSFPYWQPEFNGAETVALRHLANYFSSDLPHTYKRTRNGLHGISYSSKWSPWLSTGALSARQICVALNDFTSRQGANESTYWLWFELLWRDYFRFLHKKYGRRLYHASGLLPHTDISHQPAAFSLWCQGNTGEALVDAGMHELMATGYLSNRLRQVVASFLIYELGGDWRAGAAWFEAQLIDYDVYSNQGNWLYIAGRGTDPRGGRRFDVHKQTRQHDADGSYRRLWGQTATPV</sequence>
<dbReference type="Gene3D" id="1.10.579.10">
    <property type="entry name" value="DNA Cyclobutane Dipyrimidine Photolyase, subunit A, domain 3"/>
    <property type="match status" value="1"/>
</dbReference>
<comment type="cofactor">
    <cofactor evidence="6">
        <name>FAD</name>
        <dbReference type="ChEBI" id="CHEBI:57692"/>
    </cofactor>
    <text evidence="6">Binds 1 FAD per subunit.</text>
</comment>
<dbReference type="InterPro" id="IPR005101">
    <property type="entry name" value="Cryptochr/Photolyase_FAD-bd"/>
</dbReference>
<comment type="similarity">
    <text evidence="1 6">Belongs to the DNA photolyase class-1 family.</text>
</comment>
<keyword evidence="9" id="KW-1185">Reference proteome</keyword>
<dbReference type="Pfam" id="PF03441">
    <property type="entry name" value="FAD_binding_7"/>
    <property type="match status" value="1"/>
</dbReference>
<comment type="function">
    <text evidence="6">May have a photoreceptor function.</text>
</comment>
<proteinExistence type="inferred from homology"/>
<comment type="cofactor">
    <cofactor evidence="6">
        <name>(6R)-5,10-methylene-5,6,7,8-tetrahydrofolate</name>
        <dbReference type="ChEBI" id="CHEBI:15636"/>
    </cofactor>
    <text evidence="6">Binds 1 5,10-methenyltetrahydrofolate (MTHF) per subunit.</text>
</comment>
<dbReference type="InterPro" id="IPR014133">
    <property type="entry name" value="Cry_DASH"/>
</dbReference>
<keyword evidence="5 6" id="KW-0157">Chromophore</keyword>
<evidence type="ECO:0000313" key="9">
    <source>
        <dbReference type="Proteomes" id="UP000654304"/>
    </source>
</evidence>
<dbReference type="Proteomes" id="UP000654304">
    <property type="component" value="Unassembled WGS sequence"/>
</dbReference>
<dbReference type="SUPFAM" id="SSF52425">
    <property type="entry name" value="Cryptochrome/photolyase, N-terminal domain"/>
    <property type="match status" value="1"/>
</dbReference>